<dbReference type="PROSITE" id="PS51011">
    <property type="entry name" value="ARID"/>
    <property type="match status" value="1"/>
</dbReference>
<feature type="compositionally biased region" description="Polar residues" evidence="5">
    <location>
        <begin position="112"/>
        <end position="124"/>
    </location>
</feature>
<dbReference type="PANTHER" id="PTHR13964:SF27">
    <property type="entry name" value="HAT-TRICK, ISOFORM D"/>
    <property type="match status" value="1"/>
</dbReference>
<feature type="compositionally biased region" description="Low complexity" evidence="5">
    <location>
        <begin position="487"/>
        <end position="519"/>
    </location>
</feature>
<dbReference type="GO" id="GO:0006357">
    <property type="term" value="P:regulation of transcription by RNA polymerase II"/>
    <property type="evidence" value="ECO:0007669"/>
    <property type="project" value="TreeGrafter"/>
</dbReference>
<feature type="compositionally biased region" description="Low complexity" evidence="5">
    <location>
        <begin position="238"/>
        <end position="263"/>
    </location>
</feature>
<feature type="compositionally biased region" description="Low complexity" evidence="5">
    <location>
        <begin position="214"/>
        <end position="230"/>
    </location>
</feature>
<feature type="compositionally biased region" description="Polar residues" evidence="5">
    <location>
        <begin position="201"/>
        <end position="213"/>
    </location>
</feature>
<evidence type="ECO:0000256" key="3">
    <source>
        <dbReference type="ARBA" id="ARBA00023242"/>
    </source>
</evidence>
<feature type="compositionally biased region" description="Polar residues" evidence="5">
    <location>
        <begin position="587"/>
        <end position="603"/>
    </location>
</feature>
<dbReference type="InterPro" id="IPR051232">
    <property type="entry name" value="ARID/SWI1_ChromRemod"/>
</dbReference>
<evidence type="ECO:0000313" key="7">
    <source>
        <dbReference type="EMBL" id="KAK2596348.1"/>
    </source>
</evidence>
<accession>A0AAD9VYQ2</accession>
<dbReference type="SMART" id="SM01014">
    <property type="entry name" value="ARID"/>
    <property type="match status" value="1"/>
</dbReference>
<proteinExistence type="predicted"/>
<dbReference type="GO" id="GO:0016514">
    <property type="term" value="C:SWI/SNF complex"/>
    <property type="evidence" value="ECO:0007669"/>
    <property type="project" value="TreeGrafter"/>
</dbReference>
<evidence type="ECO:0000256" key="5">
    <source>
        <dbReference type="SAM" id="MobiDB-lite"/>
    </source>
</evidence>
<feature type="compositionally biased region" description="Polar residues" evidence="5">
    <location>
        <begin position="147"/>
        <end position="167"/>
    </location>
</feature>
<protein>
    <recommendedName>
        <fullName evidence="6">ARID domain-containing protein</fullName>
    </recommendedName>
</protein>
<evidence type="ECO:0000259" key="6">
    <source>
        <dbReference type="PROSITE" id="PS51011"/>
    </source>
</evidence>
<feature type="domain" description="ARID" evidence="6">
    <location>
        <begin position="389"/>
        <end position="482"/>
    </location>
</feature>
<dbReference type="Pfam" id="PF01388">
    <property type="entry name" value="ARID"/>
    <property type="match status" value="1"/>
</dbReference>
<evidence type="ECO:0000256" key="1">
    <source>
        <dbReference type="ARBA" id="ARBA00023015"/>
    </source>
</evidence>
<dbReference type="SUPFAM" id="SSF46774">
    <property type="entry name" value="ARID-like"/>
    <property type="match status" value="1"/>
</dbReference>
<dbReference type="GO" id="GO:0000976">
    <property type="term" value="F:transcription cis-regulatory region binding"/>
    <property type="evidence" value="ECO:0007669"/>
    <property type="project" value="TreeGrafter"/>
</dbReference>
<keyword evidence="3" id="KW-0539">Nucleus</keyword>
<dbReference type="SMART" id="SM00501">
    <property type="entry name" value="BRIGHT"/>
    <property type="match status" value="1"/>
</dbReference>
<feature type="region of interest" description="Disordered" evidence="5">
    <location>
        <begin position="62"/>
        <end position="270"/>
    </location>
</feature>
<gene>
    <name evidence="7" type="ORF">N8I77_013244</name>
</gene>
<dbReference type="PANTHER" id="PTHR13964">
    <property type="entry name" value="RBP-RELATED"/>
    <property type="match status" value="1"/>
</dbReference>
<feature type="coiled-coil region" evidence="4">
    <location>
        <begin position="746"/>
        <end position="773"/>
    </location>
</feature>
<feature type="region of interest" description="Disordered" evidence="5">
    <location>
        <begin position="479"/>
        <end position="653"/>
    </location>
</feature>
<sequence length="1131" mass="123852">MSAWGMNEAAVPNHNGNNGFDPNAQAAASGMMDPSNFMANSGAGPFNPAQFAQAQAQMMAMQQNGQMRNASPSFPNPMYQTNPVIPSKRPRPREDSIAGSPRPNPGMLPTSRADTPQQSQFPNYQQGGPQGGMPQPNSGQPSPYPHLQTNGSANATPSPIMGSNQMRPGSVPQRVATTSPHPFSPAAQQFAPQASPIPSEQGGTPQPNPYMQQGNFPPGFNPNYGNASPSPARPPSNPNAMPNQMMPQQMGQMQPGMMQQPGQMGMGQMGQGQMGQMQQMAQMQGQMGQMGQMPNQMFAQGMPQGRNPAEQQQMMVAHMQKIQMQRQQQMAQMQGQMQGQMPGQNMAQRNMMARQQMPNGQVPSNMNPAAAMRPQQPGMGAPQQGPRGHSSPDTFMKQLSMFMAQKQMPLNTNPVIGDRPIHLMQLFQAVNKAGGFNSVTGRNLWPQICMGMGLNPGQMPMAPQQLRMVYEQNLRPFEETWRSRQPQQQQQQQQAQQQAQHQQQQQHQQQHQQHQQQQHGGPNTPMAVGNKQMSPGQVPPNMMQPGQHAAMQQAQMQSPMKQMPPGAAQASVNGFQTPQPPQPQQPNSAQGHSRNAMSKSHQATPVHDEFPAPSPASKHGSMSLPSSAHPDGPGASAEPANMPFPAPLTKEPDEYIPCSRVPEPKTYGGVELDVTARLGMEYQYFKPDVPPPAHLGNIDLHALTKSLQCGIHAEVRLALDTLATVTSPQGPAVGGPNMEIDLTRCEELLESLVECAEEQVEVLVENTEELSDEILISPYEDVSRACRLENMAIRKLHPVGTNEYELERAVDRLLCITTILRNLSFFPPNHAILADDLLVKLLCDVIRYLGTRNMLLRTQADTLDFFKDVVILLSNIAHALEIQGREQAESLLQFILAFAPTPAPHLSDAGKLQFAPFEPVLHPYLPHAIDALAKLFARDEPNRTYYKSIFAADASNTPPSELITRTFALAISAIPDQHRDARATGLPSLVEARKPILMQGLLAGNIVASLAPDYDTCVTKTWLSSGNGFAQNLFRLVRELSAEFEQPRIKPPGQPRAQPKKDPDLLYIAVLGTSMLRQLAQKARDPNDPESIPPNVVPRTDKILKALEMRSPEFSKDGWLQHVVALGSLQI</sequence>
<reference evidence="7" key="1">
    <citation type="submission" date="2023-06" db="EMBL/GenBank/DDBJ databases">
        <authorList>
            <person name="Noh H."/>
        </authorList>
    </citation>
    <scope>NUCLEOTIDE SEQUENCE</scope>
    <source>
        <strain evidence="7">DUCC20226</strain>
    </source>
</reference>
<name>A0AAD9VYQ2_PHOAM</name>
<feature type="compositionally biased region" description="Polar residues" evidence="5">
    <location>
        <begin position="68"/>
        <end position="84"/>
    </location>
</feature>
<feature type="compositionally biased region" description="Low complexity" evidence="5">
    <location>
        <begin position="132"/>
        <end position="141"/>
    </location>
</feature>
<dbReference type="AlphaFoldDB" id="A0AAD9VYQ2"/>
<dbReference type="Gene3D" id="1.10.150.60">
    <property type="entry name" value="ARID DNA-binding domain"/>
    <property type="match status" value="1"/>
</dbReference>
<evidence type="ECO:0000313" key="8">
    <source>
        <dbReference type="Proteomes" id="UP001265746"/>
    </source>
</evidence>
<keyword evidence="2" id="KW-0804">Transcription</keyword>
<feature type="region of interest" description="Disordered" evidence="5">
    <location>
        <begin position="11"/>
        <end position="32"/>
    </location>
</feature>
<comment type="caution">
    <text evidence="7">The sequence shown here is derived from an EMBL/GenBank/DDBJ whole genome shotgun (WGS) entry which is preliminary data.</text>
</comment>
<dbReference type="Proteomes" id="UP001265746">
    <property type="component" value="Unassembled WGS sequence"/>
</dbReference>
<keyword evidence="4" id="KW-0175">Coiled coil</keyword>
<evidence type="ECO:0000256" key="2">
    <source>
        <dbReference type="ARBA" id="ARBA00023163"/>
    </source>
</evidence>
<feature type="compositionally biased region" description="Low complexity" evidence="5">
    <location>
        <begin position="543"/>
        <end position="565"/>
    </location>
</feature>
<dbReference type="InterPro" id="IPR036431">
    <property type="entry name" value="ARID_dom_sf"/>
</dbReference>
<feature type="compositionally biased region" description="Low complexity" evidence="5">
    <location>
        <begin position="184"/>
        <end position="196"/>
    </location>
</feature>
<keyword evidence="1" id="KW-0805">Transcription regulation</keyword>
<dbReference type="InterPro" id="IPR001606">
    <property type="entry name" value="ARID_dom"/>
</dbReference>
<dbReference type="EMBL" id="JAUJFL010000011">
    <property type="protein sequence ID" value="KAK2596348.1"/>
    <property type="molecule type" value="Genomic_DNA"/>
</dbReference>
<evidence type="ECO:0000256" key="4">
    <source>
        <dbReference type="SAM" id="Coils"/>
    </source>
</evidence>
<dbReference type="CDD" id="cd16871">
    <property type="entry name" value="ARID_Swi1p-like"/>
    <property type="match status" value="1"/>
</dbReference>
<organism evidence="7 8">
    <name type="scientific">Phomopsis amygdali</name>
    <name type="common">Fusicoccum amygdali</name>
    <dbReference type="NCBI Taxonomy" id="1214568"/>
    <lineage>
        <taxon>Eukaryota</taxon>
        <taxon>Fungi</taxon>
        <taxon>Dikarya</taxon>
        <taxon>Ascomycota</taxon>
        <taxon>Pezizomycotina</taxon>
        <taxon>Sordariomycetes</taxon>
        <taxon>Sordariomycetidae</taxon>
        <taxon>Diaporthales</taxon>
        <taxon>Diaporthaceae</taxon>
        <taxon>Diaporthe</taxon>
    </lineage>
</organism>
<keyword evidence="8" id="KW-1185">Reference proteome</keyword>